<dbReference type="InterPro" id="IPR036188">
    <property type="entry name" value="FAD/NAD-bd_sf"/>
</dbReference>
<feature type="compositionally biased region" description="Basic residues" evidence="3">
    <location>
        <begin position="469"/>
        <end position="480"/>
    </location>
</feature>
<dbReference type="SUPFAM" id="SSF56425">
    <property type="entry name" value="Succinate dehydrogenase/fumarate reductase flavoprotein, catalytic domain"/>
    <property type="match status" value="1"/>
</dbReference>
<dbReference type="Gene3D" id="3.90.700.10">
    <property type="entry name" value="Succinate dehydrogenase/fumarate reductase flavoprotein, catalytic domain"/>
    <property type="match status" value="2"/>
</dbReference>
<feature type="compositionally biased region" description="Basic and acidic residues" evidence="3">
    <location>
        <begin position="443"/>
        <end position="453"/>
    </location>
</feature>
<feature type="domain" description="FAD-dependent oxidoreductase 2 FAD-binding" evidence="4">
    <location>
        <begin position="4"/>
        <end position="391"/>
    </location>
</feature>
<organism evidence="5 6">
    <name type="scientific">Effrenium voratum</name>
    <dbReference type="NCBI Taxonomy" id="2562239"/>
    <lineage>
        <taxon>Eukaryota</taxon>
        <taxon>Sar</taxon>
        <taxon>Alveolata</taxon>
        <taxon>Dinophyceae</taxon>
        <taxon>Suessiales</taxon>
        <taxon>Symbiodiniaceae</taxon>
        <taxon>Effrenium</taxon>
    </lineage>
</organism>
<feature type="region of interest" description="Disordered" evidence="3">
    <location>
        <begin position="443"/>
        <end position="480"/>
    </location>
</feature>
<name>A0AA36HSJ4_9DINO</name>
<dbReference type="Gene3D" id="3.50.50.60">
    <property type="entry name" value="FAD/NAD(P)-binding domain"/>
    <property type="match status" value="2"/>
</dbReference>
<dbReference type="AlphaFoldDB" id="A0AA36HSJ4"/>
<evidence type="ECO:0000313" key="5">
    <source>
        <dbReference type="EMBL" id="CAJ1373428.1"/>
    </source>
</evidence>
<evidence type="ECO:0000259" key="4">
    <source>
        <dbReference type="Pfam" id="PF00890"/>
    </source>
</evidence>
<evidence type="ECO:0000313" key="6">
    <source>
        <dbReference type="Proteomes" id="UP001178507"/>
    </source>
</evidence>
<dbReference type="EMBL" id="CAUJNA010000194">
    <property type="protein sequence ID" value="CAJ1373428.1"/>
    <property type="molecule type" value="Genomic_DNA"/>
</dbReference>
<evidence type="ECO:0000256" key="1">
    <source>
        <dbReference type="ARBA" id="ARBA00022630"/>
    </source>
</evidence>
<feature type="compositionally biased region" description="Low complexity" evidence="3">
    <location>
        <begin position="455"/>
        <end position="468"/>
    </location>
</feature>
<accession>A0AA36HSJ4</accession>
<dbReference type="SUPFAM" id="SSF51905">
    <property type="entry name" value="FAD/NAD(P)-binding domain"/>
    <property type="match status" value="1"/>
</dbReference>
<proteinExistence type="predicted"/>
<keyword evidence="1" id="KW-0285">Flavoprotein</keyword>
<keyword evidence="2" id="KW-0560">Oxidoreductase</keyword>
<reference evidence="5" key="1">
    <citation type="submission" date="2023-08" db="EMBL/GenBank/DDBJ databases">
        <authorList>
            <person name="Chen Y."/>
            <person name="Shah S."/>
            <person name="Dougan E. K."/>
            <person name="Thang M."/>
            <person name="Chan C."/>
        </authorList>
    </citation>
    <scope>NUCLEOTIDE SEQUENCE</scope>
</reference>
<comment type="caution">
    <text evidence="5">The sequence shown here is derived from an EMBL/GenBank/DDBJ whole genome shotgun (WGS) entry which is preliminary data.</text>
</comment>
<protein>
    <recommendedName>
        <fullName evidence="4">FAD-dependent oxidoreductase 2 FAD-binding domain-containing protein</fullName>
    </recommendedName>
</protein>
<gene>
    <name evidence="5" type="ORF">EVOR1521_LOCUS3246</name>
</gene>
<keyword evidence="6" id="KW-1185">Reference proteome</keyword>
<dbReference type="GO" id="GO:0016491">
    <property type="term" value="F:oxidoreductase activity"/>
    <property type="evidence" value="ECO:0007669"/>
    <property type="project" value="UniProtKB-KW"/>
</dbReference>
<dbReference type="Pfam" id="PF00890">
    <property type="entry name" value="FAD_binding_2"/>
    <property type="match status" value="1"/>
</dbReference>
<evidence type="ECO:0000256" key="2">
    <source>
        <dbReference type="ARBA" id="ARBA00023002"/>
    </source>
</evidence>
<dbReference type="PROSITE" id="PS51257">
    <property type="entry name" value="PROKAR_LIPOPROTEIN"/>
    <property type="match status" value="1"/>
</dbReference>
<dbReference type="PANTHER" id="PTHR43400">
    <property type="entry name" value="FUMARATE REDUCTASE"/>
    <property type="match status" value="1"/>
</dbReference>
<sequence length="480" mass="50362">MTKVVIVGGGLAGLSAACELLERGCSVVILEKSQNLGGNSSKATTGIAAPGCELQKAEGIADTGADLVSVEPIAKDMVEKGAKDVDWLLNLAGCKDEMMVLRLTPGHKKIARTLGTRDHFPGAVVTYAVMHQLETIAKAKPDKLKIVTSATVTKLVVEGSKVTGVEYQAGGAQKEMGVVLLATGGFAGDTSPASLLARYAPQLMQLPTTSDERTNGDGLSMATEVKAAVKNMNMVSVYPTAAVIPGMENDKFKIVLSDALVGAGGKLISVDGAQFVDELEIAQKRADAMGRTKGPFRIVISEKDVDSVKWLCDFYVSRNVMKKYSNATQLAADMRVPPNKLPFFGDGPVLAAVVTPATYTCAGGLAVDKGKVLTGTGAPIEGLFAAGEVTACPCPNAWSASGVPLLYSIYTGRLAGASVGTALGAKEKVIDLVAIASAVEEVKKEKKPEDMRQKTSSWLTARSSSRARLLVRPRRPGHRE</sequence>
<dbReference type="InterPro" id="IPR003953">
    <property type="entry name" value="FAD-dep_OxRdtase_2_FAD-bd"/>
</dbReference>
<dbReference type="InterPro" id="IPR050315">
    <property type="entry name" value="FAD-oxidoreductase_2"/>
</dbReference>
<dbReference type="InterPro" id="IPR027477">
    <property type="entry name" value="Succ_DH/fumarate_Rdtase_cat_sf"/>
</dbReference>
<dbReference type="PANTHER" id="PTHR43400:SF1">
    <property type="entry name" value="FUMARATE REDUCTASE"/>
    <property type="match status" value="1"/>
</dbReference>
<dbReference type="Proteomes" id="UP001178507">
    <property type="component" value="Unassembled WGS sequence"/>
</dbReference>
<evidence type="ECO:0000256" key="3">
    <source>
        <dbReference type="SAM" id="MobiDB-lite"/>
    </source>
</evidence>